<feature type="region of interest" description="Disordered" evidence="1">
    <location>
        <begin position="197"/>
        <end position="243"/>
    </location>
</feature>
<name>A0ABR3SKT6_9PEZI</name>
<feature type="region of interest" description="Disordered" evidence="1">
    <location>
        <begin position="90"/>
        <end position="110"/>
    </location>
</feature>
<proteinExistence type="predicted"/>
<dbReference type="Proteomes" id="UP001521116">
    <property type="component" value="Unassembled WGS sequence"/>
</dbReference>
<feature type="compositionally biased region" description="Low complexity" evidence="1">
    <location>
        <begin position="539"/>
        <end position="548"/>
    </location>
</feature>
<feature type="compositionally biased region" description="Polar residues" evidence="1">
    <location>
        <begin position="311"/>
        <end position="324"/>
    </location>
</feature>
<protein>
    <submittedName>
        <fullName evidence="2">Uncharacterized protein</fullName>
    </submittedName>
</protein>
<evidence type="ECO:0000313" key="2">
    <source>
        <dbReference type="EMBL" id="KAL1623598.1"/>
    </source>
</evidence>
<evidence type="ECO:0000313" key="3">
    <source>
        <dbReference type="Proteomes" id="UP001521116"/>
    </source>
</evidence>
<dbReference type="EMBL" id="JAJVDC020000118">
    <property type="protein sequence ID" value="KAL1623598.1"/>
    <property type="molecule type" value="Genomic_DNA"/>
</dbReference>
<organism evidence="2 3">
    <name type="scientific">Neofusicoccum ribis</name>
    <dbReference type="NCBI Taxonomy" id="45134"/>
    <lineage>
        <taxon>Eukaryota</taxon>
        <taxon>Fungi</taxon>
        <taxon>Dikarya</taxon>
        <taxon>Ascomycota</taxon>
        <taxon>Pezizomycotina</taxon>
        <taxon>Dothideomycetes</taxon>
        <taxon>Dothideomycetes incertae sedis</taxon>
        <taxon>Botryosphaeriales</taxon>
        <taxon>Botryosphaeriaceae</taxon>
        <taxon>Neofusicoccum</taxon>
    </lineage>
</organism>
<feature type="compositionally biased region" description="Polar residues" evidence="1">
    <location>
        <begin position="390"/>
        <end position="409"/>
    </location>
</feature>
<evidence type="ECO:0000256" key="1">
    <source>
        <dbReference type="SAM" id="MobiDB-lite"/>
    </source>
</evidence>
<feature type="region of interest" description="Disordered" evidence="1">
    <location>
        <begin position="523"/>
        <end position="616"/>
    </location>
</feature>
<feature type="region of interest" description="Disordered" evidence="1">
    <location>
        <begin position="288"/>
        <end position="336"/>
    </location>
</feature>
<gene>
    <name evidence="2" type="ORF">SLS56_008238</name>
</gene>
<accession>A0ABR3SKT6</accession>
<feature type="compositionally biased region" description="Basic and acidic residues" evidence="1">
    <location>
        <begin position="550"/>
        <end position="567"/>
    </location>
</feature>
<keyword evidence="3" id="KW-1185">Reference proteome</keyword>
<comment type="caution">
    <text evidence="2">The sequence shown here is derived from an EMBL/GenBank/DDBJ whole genome shotgun (WGS) entry which is preliminary data.</text>
</comment>
<reference evidence="2 3" key="1">
    <citation type="submission" date="2024-02" db="EMBL/GenBank/DDBJ databases">
        <title>De novo assembly and annotation of 12 fungi associated with fruit tree decline syndrome in Ontario, Canada.</title>
        <authorList>
            <person name="Sulman M."/>
            <person name="Ellouze W."/>
            <person name="Ilyukhin E."/>
        </authorList>
    </citation>
    <scope>NUCLEOTIDE SEQUENCE [LARGE SCALE GENOMIC DNA]</scope>
    <source>
        <strain evidence="2 3">M1-105</strain>
    </source>
</reference>
<feature type="compositionally biased region" description="Low complexity" evidence="1">
    <location>
        <begin position="585"/>
        <end position="596"/>
    </location>
</feature>
<feature type="region of interest" description="Disordered" evidence="1">
    <location>
        <begin position="390"/>
        <end position="415"/>
    </location>
</feature>
<sequence>MVELASIIQVVASATRLSLSLYDFAISSPSATREANRVAKSVSLFALMLKQVGTLLKEDLTSPSPQSYETVQDITLLAQTAFAAVEEVVSGRPQRDAPQDADESATPPRRKLDLVAQTNLRYLLAYVDSLNSTLSVMLQAFYTVRVIAWSRSRQDRVPASAADAVANERSQLEVLVIEQQLLLLDVSETFAEYRRSRDFAGSPSSSGHSDQRDFAIEQDQTPSPTTLDKYKDQSIKTANPRNSITDSSTLVRRISSRFSNEILENWTSLGDIERRLSVADEYPGTVQKLQQEQGLQRRDSYQPRVEDGSDTEPSPNLSRNNSEIVMSPLPQRPPSVHQVGAMERHMQMTGSQSLRSGAPFSPGGSYACLSPSTTYVPAGASPARSVNSGYFPSSPRASSNTIGMNQGSVSPDRRDKITSNGLGIPWRLWQSSNRWDFVDEQVMNTNSQVPVEKAYTERNGWTEIMQTWVRREAIEEARYSFNQVQKEMPDVVNQAIKRGRTDGNNQSEIRSLVDRSIELYRQSQMPPRLSAEFSDSRSIRSVNSAASSSHRRERDKKSHSDRARDEYYYSTTDSDSETRPRTRRTVSSSSANQRARSSSRRRKESGKSGGSSHAFGTIAKYGGVAALLEGLPEILRGI</sequence>
<feature type="compositionally biased region" description="Basic and acidic residues" evidence="1">
    <location>
        <begin position="295"/>
        <end position="307"/>
    </location>
</feature>